<evidence type="ECO:0000256" key="2">
    <source>
        <dbReference type="SAM" id="MobiDB-lite"/>
    </source>
</evidence>
<feature type="compositionally biased region" description="Basic and acidic residues" evidence="2">
    <location>
        <begin position="235"/>
        <end position="249"/>
    </location>
</feature>
<feature type="domain" description="RRM" evidence="3">
    <location>
        <begin position="63"/>
        <end position="132"/>
    </location>
</feature>
<comment type="caution">
    <text evidence="4">The sequence shown here is derived from an EMBL/GenBank/DDBJ whole genome shotgun (WGS) entry which is preliminary data.</text>
</comment>
<dbReference type="OrthoDB" id="342064at2759"/>
<evidence type="ECO:0000259" key="3">
    <source>
        <dbReference type="Pfam" id="PF00076"/>
    </source>
</evidence>
<dbReference type="InterPro" id="IPR000504">
    <property type="entry name" value="RRM_dom"/>
</dbReference>
<dbReference type="InterPro" id="IPR039727">
    <property type="entry name" value="SE/Ars2"/>
</dbReference>
<proteinExistence type="predicted"/>
<accession>A0A8J4YWL5</accession>
<reference evidence="4" key="1">
    <citation type="submission" date="2020-07" db="EMBL/GenBank/DDBJ databases">
        <title>The High-quality genome of the commercially important snow crab, Chionoecetes opilio.</title>
        <authorList>
            <person name="Jeong J.-H."/>
            <person name="Ryu S."/>
        </authorList>
    </citation>
    <scope>NUCLEOTIDE SEQUENCE</scope>
    <source>
        <strain evidence="4">MADBK_172401_WGS</strain>
        <tissue evidence="4">Digestive gland</tissue>
    </source>
</reference>
<organism evidence="4 5">
    <name type="scientific">Chionoecetes opilio</name>
    <name type="common">Atlantic snow crab</name>
    <name type="synonym">Cancer opilio</name>
    <dbReference type="NCBI Taxonomy" id="41210"/>
    <lineage>
        <taxon>Eukaryota</taxon>
        <taxon>Metazoa</taxon>
        <taxon>Ecdysozoa</taxon>
        <taxon>Arthropoda</taxon>
        <taxon>Crustacea</taxon>
        <taxon>Multicrustacea</taxon>
        <taxon>Malacostraca</taxon>
        <taxon>Eumalacostraca</taxon>
        <taxon>Eucarida</taxon>
        <taxon>Decapoda</taxon>
        <taxon>Pleocyemata</taxon>
        <taxon>Brachyura</taxon>
        <taxon>Eubrachyura</taxon>
        <taxon>Majoidea</taxon>
        <taxon>Majidae</taxon>
        <taxon>Chionoecetes</taxon>
    </lineage>
</organism>
<feature type="compositionally biased region" description="Acidic residues" evidence="2">
    <location>
        <begin position="41"/>
        <end position="50"/>
    </location>
</feature>
<dbReference type="PANTHER" id="PTHR13165:SF0">
    <property type="entry name" value="SERRATE RNA EFFECTOR MOLECULE HOMOLOG"/>
    <property type="match status" value="1"/>
</dbReference>
<sequence>MLKLKLSLIPGGSKKEESEGEKDKEEKEKKKDKEEEGGKEGEEEEEEEETELRPRALHKTASIFLRNLAPTITKQEVEAMCRRYNGFLRAAIADPQPERRWFRRGWVTFKRHVNIKDICWNLNNIRLRDCELGAIVNRDLSRRIRTVNGITSHRSVVRADIKLGAKIIQNLDSRWGLWSQEMTGPLENPREWCNLLSLTSSSNPVLRNITDYLIEEASAEEEELLGANSAGGGVAEEKGEGEAIERDPSLIKVSGGE</sequence>
<dbReference type="SUPFAM" id="SSF54928">
    <property type="entry name" value="RNA-binding domain, RBD"/>
    <property type="match status" value="1"/>
</dbReference>
<dbReference type="InterPro" id="IPR012677">
    <property type="entry name" value="Nucleotide-bd_a/b_plait_sf"/>
</dbReference>
<dbReference type="Pfam" id="PF00076">
    <property type="entry name" value="RRM_1"/>
    <property type="match status" value="1"/>
</dbReference>
<feature type="compositionally biased region" description="Basic and acidic residues" evidence="2">
    <location>
        <begin position="13"/>
        <end position="40"/>
    </location>
</feature>
<dbReference type="Gene3D" id="3.30.70.330">
    <property type="match status" value="1"/>
</dbReference>
<dbReference type="Proteomes" id="UP000770661">
    <property type="component" value="Unassembled WGS sequence"/>
</dbReference>
<dbReference type="GO" id="GO:0003723">
    <property type="term" value="F:RNA binding"/>
    <property type="evidence" value="ECO:0007669"/>
    <property type="project" value="UniProtKB-KW"/>
</dbReference>
<dbReference type="GO" id="GO:0016604">
    <property type="term" value="C:nuclear body"/>
    <property type="evidence" value="ECO:0007669"/>
    <property type="project" value="TreeGrafter"/>
</dbReference>
<keyword evidence="1" id="KW-0694">RNA-binding</keyword>
<gene>
    <name evidence="4" type="primary">Ars2_1</name>
    <name evidence="4" type="ORF">GWK47_031810</name>
</gene>
<dbReference type="InterPro" id="IPR035979">
    <property type="entry name" value="RBD_domain_sf"/>
</dbReference>
<dbReference type="AlphaFoldDB" id="A0A8J4YWL5"/>
<dbReference type="PANTHER" id="PTHR13165">
    <property type="entry name" value="ARSENITE-RESISTANCE PROTEIN 2"/>
    <property type="match status" value="1"/>
</dbReference>
<evidence type="ECO:0000313" key="5">
    <source>
        <dbReference type="Proteomes" id="UP000770661"/>
    </source>
</evidence>
<evidence type="ECO:0000313" key="4">
    <source>
        <dbReference type="EMBL" id="KAG0728774.1"/>
    </source>
</evidence>
<dbReference type="EMBL" id="JACEEZ010001866">
    <property type="protein sequence ID" value="KAG0728774.1"/>
    <property type="molecule type" value="Genomic_DNA"/>
</dbReference>
<evidence type="ECO:0000256" key="1">
    <source>
        <dbReference type="ARBA" id="ARBA00022884"/>
    </source>
</evidence>
<protein>
    <submittedName>
        <fullName evidence="4">Serrate RNA effector molecule</fullName>
    </submittedName>
</protein>
<dbReference type="CDD" id="cd00590">
    <property type="entry name" value="RRM_SF"/>
    <property type="match status" value="1"/>
</dbReference>
<name>A0A8J4YWL5_CHIOP</name>
<dbReference type="GO" id="GO:0031053">
    <property type="term" value="P:primary miRNA processing"/>
    <property type="evidence" value="ECO:0007669"/>
    <property type="project" value="TreeGrafter"/>
</dbReference>
<feature type="region of interest" description="Disordered" evidence="2">
    <location>
        <begin position="1"/>
        <end position="53"/>
    </location>
</feature>
<keyword evidence="5" id="KW-1185">Reference proteome</keyword>
<feature type="region of interest" description="Disordered" evidence="2">
    <location>
        <begin position="223"/>
        <end position="257"/>
    </location>
</feature>